<evidence type="ECO:0000313" key="2">
    <source>
        <dbReference type="EMBL" id="NYD43941.1"/>
    </source>
</evidence>
<protein>
    <submittedName>
        <fullName evidence="2">Uncharacterized protein</fullName>
    </submittedName>
</protein>
<evidence type="ECO:0000313" key="3">
    <source>
        <dbReference type="Proteomes" id="UP000535511"/>
    </source>
</evidence>
<dbReference type="EMBL" id="JACCBG010000001">
    <property type="protein sequence ID" value="NYD43941.1"/>
    <property type="molecule type" value="Genomic_DNA"/>
</dbReference>
<gene>
    <name evidence="2" type="ORF">BJZ21_004024</name>
</gene>
<keyword evidence="3" id="KW-1185">Reference proteome</keyword>
<keyword evidence="1" id="KW-0812">Transmembrane</keyword>
<feature type="transmembrane region" description="Helical" evidence="1">
    <location>
        <begin position="20"/>
        <end position="39"/>
    </location>
</feature>
<accession>A0A7Y9JD36</accession>
<evidence type="ECO:0000256" key="1">
    <source>
        <dbReference type="SAM" id="Phobius"/>
    </source>
</evidence>
<dbReference type="AlphaFoldDB" id="A0A7Y9JD36"/>
<keyword evidence="1" id="KW-0472">Membrane</keyword>
<dbReference type="Proteomes" id="UP000535511">
    <property type="component" value="Unassembled WGS sequence"/>
</dbReference>
<name>A0A7Y9JD36_9ACTN</name>
<keyword evidence="1" id="KW-1133">Transmembrane helix</keyword>
<proteinExistence type="predicted"/>
<sequence length="43" mass="4558">MLTTALDLLGVACLAGFAWFVWPPAALLVVGAVALLVSWRSTR</sequence>
<dbReference type="RefSeq" id="WP_281380854.1">
    <property type="nucleotide sequence ID" value="NZ_JACCBG010000001.1"/>
</dbReference>
<organism evidence="2 3">
    <name type="scientific">Nocardioides panaciterrulae</name>
    <dbReference type="NCBI Taxonomy" id="661492"/>
    <lineage>
        <taxon>Bacteria</taxon>
        <taxon>Bacillati</taxon>
        <taxon>Actinomycetota</taxon>
        <taxon>Actinomycetes</taxon>
        <taxon>Propionibacteriales</taxon>
        <taxon>Nocardioidaceae</taxon>
        <taxon>Nocardioides</taxon>
    </lineage>
</organism>
<comment type="caution">
    <text evidence="2">The sequence shown here is derived from an EMBL/GenBank/DDBJ whole genome shotgun (WGS) entry which is preliminary data.</text>
</comment>
<reference evidence="2 3" key="1">
    <citation type="submission" date="2020-07" db="EMBL/GenBank/DDBJ databases">
        <title>Sequencing the genomes of 1000 actinobacteria strains.</title>
        <authorList>
            <person name="Klenk H.-P."/>
        </authorList>
    </citation>
    <scope>NUCLEOTIDE SEQUENCE [LARGE SCALE GENOMIC DNA]</scope>
    <source>
        <strain evidence="2 3">DSM 21350</strain>
    </source>
</reference>